<dbReference type="PANTHER" id="PTHR48081:SF8">
    <property type="entry name" value="ALPHA_BETA HYDROLASE FOLD-3 DOMAIN-CONTAINING PROTEIN-RELATED"/>
    <property type="match status" value="1"/>
</dbReference>
<dbReference type="AlphaFoldDB" id="A0A7X0NFR6"/>
<evidence type="ECO:0000259" key="4">
    <source>
        <dbReference type="Pfam" id="PF07859"/>
    </source>
</evidence>
<dbReference type="InterPro" id="IPR013094">
    <property type="entry name" value="AB_hydrolase_3"/>
</dbReference>
<feature type="active site" evidence="3">
    <location>
        <position position="160"/>
    </location>
</feature>
<dbReference type="Proteomes" id="UP000537141">
    <property type="component" value="Unassembled WGS sequence"/>
</dbReference>
<name>A0A7X0NFR6_9GAMM</name>
<evidence type="ECO:0000256" key="1">
    <source>
        <dbReference type="ARBA" id="ARBA00010515"/>
    </source>
</evidence>
<dbReference type="EMBL" id="JACHHU010000006">
    <property type="protein sequence ID" value="MBB6542647.1"/>
    <property type="molecule type" value="Genomic_DNA"/>
</dbReference>
<proteinExistence type="inferred from homology"/>
<keyword evidence="6" id="KW-1185">Reference proteome</keyword>
<dbReference type="InterPro" id="IPR029058">
    <property type="entry name" value="AB_hydrolase_fold"/>
</dbReference>
<reference evidence="5 6" key="1">
    <citation type="submission" date="2020-08" db="EMBL/GenBank/DDBJ databases">
        <title>Genomic Encyclopedia of Type Strains, Phase IV (KMG-IV): sequencing the most valuable type-strain genomes for metagenomic binning, comparative biology and taxonomic classification.</title>
        <authorList>
            <person name="Goeker M."/>
        </authorList>
    </citation>
    <scope>NUCLEOTIDE SEQUENCE [LARGE SCALE GENOMIC DNA]</scope>
    <source>
        <strain evidence="5 6">DSM 26287</strain>
    </source>
</reference>
<evidence type="ECO:0000313" key="6">
    <source>
        <dbReference type="Proteomes" id="UP000537141"/>
    </source>
</evidence>
<dbReference type="Gene3D" id="3.40.50.1820">
    <property type="entry name" value="alpha/beta hydrolase"/>
    <property type="match status" value="1"/>
</dbReference>
<dbReference type="GO" id="GO:0016787">
    <property type="term" value="F:hydrolase activity"/>
    <property type="evidence" value="ECO:0007669"/>
    <property type="project" value="UniProtKB-KW"/>
</dbReference>
<protein>
    <submittedName>
        <fullName evidence="5">Acetyl esterase/lipase</fullName>
    </submittedName>
</protein>
<dbReference type="PANTHER" id="PTHR48081">
    <property type="entry name" value="AB HYDROLASE SUPERFAMILY PROTEIN C4A8.06C"/>
    <property type="match status" value="1"/>
</dbReference>
<comment type="caution">
    <text evidence="5">The sequence shown here is derived from an EMBL/GenBank/DDBJ whole genome shotgun (WGS) entry which is preliminary data.</text>
</comment>
<evidence type="ECO:0000313" key="5">
    <source>
        <dbReference type="EMBL" id="MBB6542647.1"/>
    </source>
</evidence>
<keyword evidence="2" id="KW-0378">Hydrolase</keyword>
<accession>A0A7X0NFR6</accession>
<organism evidence="5 6">
    <name type="scientific">Thalassotalea piscium</name>
    <dbReference type="NCBI Taxonomy" id="1230533"/>
    <lineage>
        <taxon>Bacteria</taxon>
        <taxon>Pseudomonadati</taxon>
        <taxon>Pseudomonadota</taxon>
        <taxon>Gammaproteobacteria</taxon>
        <taxon>Alteromonadales</taxon>
        <taxon>Colwelliaceae</taxon>
        <taxon>Thalassotalea</taxon>
    </lineage>
</organism>
<gene>
    <name evidence="5" type="ORF">HNQ55_001146</name>
</gene>
<dbReference type="RefSeq" id="WP_184423467.1">
    <property type="nucleotide sequence ID" value="NZ_AP027362.1"/>
</dbReference>
<comment type="similarity">
    <text evidence="1">Belongs to the 'GDXG' lipolytic enzyme family.</text>
</comment>
<dbReference type="InterPro" id="IPR050300">
    <property type="entry name" value="GDXG_lipolytic_enzyme"/>
</dbReference>
<evidence type="ECO:0000256" key="2">
    <source>
        <dbReference type="ARBA" id="ARBA00022801"/>
    </source>
</evidence>
<dbReference type="PROSITE" id="PS01174">
    <property type="entry name" value="LIPASE_GDXG_SER"/>
    <property type="match status" value="1"/>
</dbReference>
<evidence type="ECO:0000256" key="3">
    <source>
        <dbReference type="PROSITE-ProRule" id="PRU10038"/>
    </source>
</evidence>
<dbReference type="Pfam" id="PF07859">
    <property type="entry name" value="Abhydrolase_3"/>
    <property type="match status" value="1"/>
</dbReference>
<dbReference type="SUPFAM" id="SSF53474">
    <property type="entry name" value="alpha/beta-Hydrolases"/>
    <property type="match status" value="1"/>
</dbReference>
<dbReference type="InterPro" id="IPR033140">
    <property type="entry name" value="Lipase_GDXG_put_SER_AS"/>
</dbReference>
<sequence length="313" mass="34864">MRGIISPKLEPFLLQVNKAIADAQEQGVAFSAELVRTGLNNLSGLLDIKPDIALVCDKALMLENREIPVRIYHPSPTEKLPVLLHFHGGGHMCGSVELYDPISRQLAQHSHCIVICVDYRLAPEHPYPAGIDDCQHLLTHYKEVLNGLNYNDKLYIAGDSAGGAICTTLVMNNQKSNTIKIDKQVLIYPSVDYTMSAASLEENGKGYLLEKSKISWYFEQYFKVDNLNHPLIKKASPLLGNFSSNMPETFVITGGCDPLRDEGLAYIRALKNVNVAVDHHHFADMPHAFMLLQSLVADECEKSYQLIGQFLKS</sequence>
<feature type="domain" description="Alpha/beta hydrolase fold-3" evidence="4">
    <location>
        <begin position="83"/>
        <end position="290"/>
    </location>
</feature>